<evidence type="ECO:0000313" key="3">
    <source>
        <dbReference type="Ensembl" id="ENSPMRP00000015035.1"/>
    </source>
</evidence>
<feature type="coiled-coil region" evidence="2">
    <location>
        <begin position="267"/>
        <end position="301"/>
    </location>
</feature>
<dbReference type="InterPro" id="IPR008405">
    <property type="entry name" value="ApoL"/>
</dbReference>
<dbReference type="GeneTree" id="ENSGT01030000234599"/>
<evidence type="ECO:0000313" key="4">
    <source>
        <dbReference type="Proteomes" id="UP000472272"/>
    </source>
</evidence>
<proteinExistence type="inferred from homology"/>
<dbReference type="PANTHER" id="PTHR14096:SF27">
    <property type="entry name" value="APOLIPOPROTEIN L2"/>
    <property type="match status" value="1"/>
</dbReference>
<gene>
    <name evidence="3" type="primary">LOC114605840</name>
</gene>
<evidence type="ECO:0000256" key="2">
    <source>
        <dbReference type="SAM" id="Coils"/>
    </source>
</evidence>
<dbReference type="GO" id="GO:0005576">
    <property type="term" value="C:extracellular region"/>
    <property type="evidence" value="ECO:0007669"/>
    <property type="project" value="InterPro"/>
</dbReference>
<dbReference type="GO" id="GO:0016020">
    <property type="term" value="C:membrane"/>
    <property type="evidence" value="ECO:0007669"/>
    <property type="project" value="TreeGrafter"/>
</dbReference>
<reference evidence="3" key="2">
    <citation type="submission" date="2025-05" db="UniProtKB">
        <authorList>
            <consortium name="Ensembl"/>
        </authorList>
    </citation>
    <scope>IDENTIFICATION</scope>
</reference>
<dbReference type="GO" id="GO:0008289">
    <property type="term" value="F:lipid binding"/>
    <property type="evidence" value="ECO:0007669"/>
    <property type="project" value="InterPro"/>
</dbReference>
<sequence>MSEFQRNAGNMPSEKALDEAIAHFLKEFPDKKKEIEVCIQSLRERADDIDKTHKDCTIASVTASSASAVSGILTIVGLALTPVTAGASLILTATGMGLGIASGVTGISAGVSESIIHSMEKKKSQELINECEKSLRMALSLEKIGFKSQLPPDNANLEVAKTAITSGCAVARLIPTVVDQATDIAANVEALAVASTNPALKGLAKEASTVGTVARSAIKGIDQVDEAFKGTALAASKTARVAGAVASGVFLALDAYFITKGAIDLSNGAKTEKADELRVKANKLEEMVQNLAKFYMELKEEWD</sequence>
<dbReference type="Ensembl" id="ENSPMRT00000016065.1">
    <property type="protein sequence ID" value="ENSPMRP00000015035.1"/>
    <property type="gene ID" value="ENSPMRG00000010032.1"/>
</dbReference>
<keyword evidence="4" id="KW-1185">Reference proteome</keyword>
<comment type="similarity">
    <text evidence="1">Belongs to the apolipoprotein L family.</text>
</comment>
<organism evidence="3 4">
    <name type="scientific">Podarcis muralis</name>
    <name type="common">Wall lizard</name>
    <name type="synonym">Lacerta muralis</name>
    <dbReference type="NCBI Taxonomy" id="64176"/>
    <lineage>
        <taxon>Eukaryota</taxon>
        <taxon>Metazoa</taxon>
        <taxon>Chordata</taxon>
        <taxon>Craniata</taxon>
        <taxon>Vertebrata</taxon>
        <taxon>Euteleostomi</taxon>
        <taxon>Lepidosauria</taxon>
        <taxon>Squamata</taxon>
        <taxon>Bifurcata</taxon>
        <taxon>Unidentata</taxon>
        <taxon>Episquamata</taxon>
        <taxon>Laterata</taxon>
        <taxon>Lacertibaenia</taxon>
        <taxon>Lacertidae</taxon>
        <taxon>Podarcis</taxon>
    </lineage>
</organism>
<dbReference type="OMA" id="HEGCTIT"/>
<dbReference type="RefSeq" id="XP_028603313.1">
    <property type="nucleotide sequence ID" value="XM_028747480.1"/>
</dbReference>
<dbReference type="Proteomes" id="UP000472272">
    <property type="component" value="Chromosome 10"/>
</dbReference>
<dbReference type="GO" id="GO:0006869">
    <property type="term" value="P:lipid transport"/>
    <property type="evidence" value="ECO:0007669"/>
    <property type="project" value="InterPro"/>
</dbReference>
<accession>A0A670ISS4</accession>
<name>A0A670ISS4_PODMU</name>
<dbReference type="GO" id="GO:0042157">
    <property type="term" value="P:lipoprotein metabolic process"/>
    <property type="evidence" value="ECO:0007669"/>
    <property type="project" value="InterPro"/>
</dbReference>
<dbReference type="Pfam" id="PF05461">
    <property type="entry name" value="ApoL"/>
    <property type="match status" value="1"/>
</dbReference>
<dbReference type="GeneID" id="114605840"/>
<dbReference type="Ensembl" id="ENSPMRT00000016062.1">
    <property type="protein sequence ID" value="ENSPMRP00000015031.1"/>
    <property type="gene ID" value="ENSPMRG00000010032.1"/>
</dbReference>
<dbReference type="AlphaFoldDB" id="A0A670ISS4"/>
<dbReference type="KEGG" id="pmua:114605840"/>
<keyword evidence="2" id="KW-0175">Coiled coil</keyword>
<evidence type="ECO:0000256" key="1">
    <source>
        <dbReference type="ARBA" id="ARBA00010090"/>
    </source>
</evidence>
<dbReference type="OrthoDB" id="6363454at2759"/>
<protein>
    <submittedName>
        <fullName evidence="3">Apolipoprotein L6-like</fullName>
    </submittedName>
</protein>
<reference evidence="3 4" key="1">
    <citation type="journal article" date="2019" name="Proc. Natl. Acad. Sci. U.S.A.">
        <title>Regulatory changes in pterin and carotenoid genes underlie balanced color polymorphisms in the wall lizard.</title>
        <authorList>
            <person name="Andrade P."/>
            <person name="Pinho C."/>
            <person name="Perez I de Lanuza G."/>
            <person name="Afonso S."/>
            <person name="Brejcha J."/>
            <person name="Rubin C.J."/>
            <person name="Wallerman O."/>
            <person name="Pereira P."/>
            <person name="Sabatino S.J."/>
            <person name="Bellati A."/>
            <person name="Pellitteri-Rosa D."/>
            <person name="Bosakova Z."/>
            <person name="Bunikis I."/>
            <person name="Carretero M.A."/>
            <person name="Feiner N."/>
            <person name="Marsik P."/>
            <person name="Pauperio F."/>
            <person name="Salvi D."/>
            <person name="Soler L."/>
            <person name="While G.M."/>
            <person name="Uller T."/>
            <person name="Font E."/>
            <person name="Andersson L."/>
            <person name="Carneiro M."/>
        </authorList>
    </citation>
    <scope>NUCLEOTIDE SEQUENCE</scope>
</reference>
<dbReference type="PANTHER" id="PTHR14096">
    <property type="entry name" value="APOLIPOPROTEIN L"/>
    <property type="match status" value="1"/>
</dbReference>